<sequence length="88" mass="10051">MPRFRKKPVVIEALQWHGNNYPALNKFVENGQHVALPRQLRKSDKGAILVVTLEGEMRANVGDWIIRGVKGEFYPCKPDIFEATYEPA</sequence>
<gene>
    <name evidence="1" type="ORF">LCGC14_3149960</name>
</gene>
<reference evidence="1" key="1">
    <citation type="journal article" date="2015" name="Nature">
        <title>Complex archaea that bridge the gap between prokaryotes and eukaryotes.</title>
        <authorList>
            <person name="Spang A."/>
            <person name="Saw J.H."/>
            <person name="Jorgensen S.L."/>
            <person name="Zaremba-Niedzwiedzka K."/>
            <person name="Martijn J."/>
            <person name="Lind A.E."/>
            <person name="van Eijk R."/>
            <person name="Schleper C."/>
            <person name="Guy L."/>
            <person name="Ettema T.J."/>
        </authorList>
    </citation>
    <scope>NUCLEOTIDE SEQUENCE</scope>
</reference>
<comment type="caution">
    <text evidence="1">The sequence shown here is derived from an EMBL/GenBank/DDBJ whole genome shotgun (WGS) entry which is preliminary data.</text>
</comment>
<dbReference type="AlphaFoldDB" id="A0A0F8VUH6"/>
<name>A0A0F8VUH6_9ZZZZ</name>
<accession>A0A0F8VUH6</accession>
<protein>
    <submittedName>
        <fullName evidence="1">Uncharacterized protein</fullName>
    </submittedName>
</protein>
<dbReference type="EMBL" id="LAZR01069309">
    <property type="protein sequence ID" value="KKK47957.1"/>
    <property type="molecule type" value="Genomic_DNA"/>
</dbReference>
<evidence type="ECO:0000313" key="1">
    <source>
        <dbReference type="EMBL" id="KKK47957.1"/>
    </source>
</evidence>
<proteinExistence type="predicted"/>
<organism evidence="1">
    <name type="scientific">marine sediment metagenome</name>
    <dbReference type="NCBI Taxonomy" id="412755"/>
    <lineage>
        <taxon>unclassified sequences</taxon>
        <taxon>metagenomes</taxon>
        <taxon>ecological metagenomes</taxon>
    </lineage>
</organism>